<gene>
    <name evidence="1" type="ORF">ACOLOM_LOCUS1618</name>
</gene>
<dbReference type="EMBL" id="CAJVPT010001965">
    <property type="protein sequence ID" value="CAG8471783.1"/>
    <property type="molecule type" value="Genomic_DNA"/>
</dbReference>
<feature type="non-terminal residue" evidence="1">
    <location>
        <position position="1"/>
    </location>
</feature>
<protein>
    <submittedName>
        <fullName evidence="1">12605_t:CDS:1</fullName>
    </submittedName>
</protein>
<evidence type="ECO:0000313" key="2">
    <source>
        <dbReference type="Proteomes" id="UP000789525"/>
    </source>
</evidence>
<accession>A0ACA9KGM5</accession>
<comment type="caution">
    <text evidence="1">The sequence shown here is derived from an EMBL/GenBank/DDBJ whole genome shotgun (WGS) entry which is preliminary data.</text>
</comment>
<name>A0ACA9KGM5_9GLOM</name>
<sequence length="281" mass="31826">SAATSPVASENSTNSTVQTPISLHSSLATLEQFLHCPITALECPVCGHEFTSFSQLCKNSIIEDFVREYREMRLSMIQLYTLGLQVENKAREGEESKSVAPLVTRVDSQIDALSSQPTNQESDVSENLSKPLSPLYSMKRENSIDLKRSMSNDEADVPAKRIKGENDEMAIRRNKDSISNKPKPVYSLIKDKKLKDMLKDEGLPLSGNRSDWQKRHAYFIHLWNSNADATKPKTKEELIREVKNWERAQQSGAARTANDVKKTLNTEEEIKFYDILLFIQC</sequence>
<evidence type="ECO:0000313" key="1">
    <source>
        <dbReference type="EMBL" id="CAG8471783.1"/>
    </source>
</evidence>
<dbReference type="Proteomes" id="UP000789525">
    <property type="component" value="Unassembled WGS sequence"/>
</dbReference>
<proteinExistence type="predicted"/>
<reference evidence="1" key="1">
    <citation type="submission" date="2021-06" db="EMBL/GenBank/DDBJ databases">
        <authorList>
            <person name="Kallberg Y."/>
            <person name="Tangrot J."/>
            <person name="Rosling A."/>
        </authorList>
    </citation>
    <scope>NUCLEOTIDE SEQUENCE</scope>
    <source>
        <strain evidence="1">CL356</strain>
    </source>
</reference>
<keyword evidence="2" id="KW-1185">Reference proteome</keyword>
<organism evidence="1 2">
    <name type="scientific">Acaulospora colombiana</name>
    <dbReference type="NCBI Taxonomy" id="27376"/>
    <lineage>
        <taxon>Eukaryota</taxon>
        <taxon>Fungi</taxon>
        <taxon>Fungi incertae sedis</taxon>
        <taxon>Mucoromycota</taxon>
        <taxon>Glomeromycotina</taxon>
        <taxon>Glomeromycetes</taxon>
        <taxon>Diversisporales</taxon>
        <taxon>Acaulosporaceae</taxon>
        <taxon>Acaulospora</taxon>
    </lineage>
</organism>